<evidence type="ECO:0008006" key="3">
    <source>
        <dbReference type="Google" id="ProtNLM"/>
    </source>
</evidence>
<protein>
    <recommendedName>
        <fullName evidence="3">Neutral/alkaline non-lysosomal ceramidase N-terminal domain-containing protein</fullName>
    </recommendedName>
</protein>
<dbReference type="STRING" id="320787.CA2015_2896"/>
<dbReference type="EMBL" id="CP012040">
    <property type="protein sequence ID" value="AKP52303.1"/>
    <property type="molecule type" value="Genomic_DNA"/>
</dbReference>
<accession>A0A0H4PHF4</accession>
<keyword evidence="2" id="KW-1185">Reference proteome</keyword>
<evidence type="ECO:0000313" key="2">
    <source>
        <dbReference type="Proteomes" id="UP000036520"/>
    </source>
</evidence>
<sequence length="511" mass="56492">MKKFILVLAHSESDRIFPKNLFFLLLFILVFCSPALAQMRAGVGKMDITDRDAGAVNDPLFAKAMVLDDGTTKMVIITLDVVAVEGIGPIPEGFMKTVRSQIQKKLGIPPSNVLINASHCHGIVRKDVDQLTIEAVLAASENMVKVKAGSGSGHENRIMENRRVYLTNGEQVDMRRAYPFPPDEQIAKIGPIDPEIGILRLDKLNGDNLAVIYNFAVHPIQGVPNGGNTADMIGFASKVIEDNLEGSMAFFLQGCGGDINPVSYKGVGTPPDAEPLGNMLGLSVLNALKEIPSKKVSKIQLINESMELPMADFQSRIKALEDRQMKLVQSFRGTNINLKTFLGLLDEHNNSATYPSAYAYRYMHEAMIGACGLQTWDEVNKNDMTNYQNNIYIMEELIRVNTNLALVKMHNELAQGEPMIPVEILAVNIGDFYMVTFPGELTVEIGLNIKERSKYASTFVAGYTNGYIYYAPTAEQLRNTGAAQEDSDTFLAPEWQALFEKKVEEMLNQLN</sequence>
<reference evidence="1 2" key="1">
    <citation type="submission" date="2015-07" db="EMBL/GenBank/DDBJ databases">
        <authorList>
            <person name="Kim K.M."/>
        </authorList>
    </citation>
    <scope>NUCLEOTIDE SEQUENCE [LARGE SCALE GENOMIC DNA]</scope>
    <source>
        <strain evidence="1 2">KCTC 12363</strain>
    </source>
</reference>
<dbReference type="AlphaFoldDB" id="A0A0H4PHF4"/>
<organism evidence="1 2">
    <name type="scientific">Cyclobacterium amurskyense</name>
    <dbReference type="NCBI Taxonomy" id="320787"/>
    <lineage>
        <taxon>Bacteria</taxon>
        <taxon>Pseudomonadati</taxon>
        <taxon>Bacteroidota</taxon>
        <taxon>Cytophagia</taxon>
        <taxon>Cytophagales</taxon>
        <taxon>Cyclobacteriaceae</taxon>
        <taxon>Cyclobacterium</taxon>
    </lineage>
</organism>
<dbReference type="PATRIC" id="fig|320787.5.peg.3167"/>
<evidence type="ECO:0000313" key="1">
    <source>
        <dbReference type="EMBL" id="AKP52303.1"/>
    </source>
</evidence>
<proteinExistence type="predicted"/>
<name>A0A0H4PHF4_9BACT</name>
<dbReference type="RefSeq" id="WP_205749767.1">
    <property type="nucleotide sequence ID" value="NZ_CP012040.1"/>
</dbReference>
<dbReference type="Proteomes" id="UP000036520">
    <property type="component" value="Chromosome"/>
</dbReference>
<gene>
    <name evidence="1" type="ORF">CA2015_2896</name>
</gene>
<dbReference type="KEGG" id="camu:CA2015_2896"/>